<name>A0A6B3L7T2_9BACT</name>
<dbReference type="AlphaFoldDB" id="A0A6B3L7T2"/>
<keyword evidence="2" id="KW-1185">Reference proteome</keyword>
<reference evidence="1 2" key="1">
    <citation type="submission" date="2020-12" db="EMBL/GenBank/DDBJ databases">
        <title>Sulforoseuscoccus oceanibium gen. nov., sp. nov., a representative of the phylum Verrucomicrobia with special cytoplasmic membrane, and proposal of Sulforoseuscoccusaceae fam. nov.</title>
        <authorList>
            <person name="Xi F."/>
        </authorList>
    </citation>
    <scope>NUCLEOTIDE SEQUENCE [LARGE SCALE GENOMIC DNA]</scope>
    <source>
        <strain evidence="1 2">T37</strain>
    </source>
</reference>
<dbReference type="Proteomes" id="UP000475117">
    <property type="component" value="Chromosome"/>
</dbReference>
<evidence type="ECO:0000313" key="2">
    <source>
        <dbReference type="Proteomes" id="UP000475117"/>
    </source>
</evidence>
<protein>
    <submittedName>
        <fullName evidence="1">Uncharacterized protein</fullName>
    </submittedName>
</protein>
<sequence>MSTCSVQRITDLCGRAASVLTNGDVRVVVEDFGGMTPEFSYRNQHGYVNTHLIPAFRGTTCGFDPARHQDWGIKLVHELAGNFPCFPQFGNPSTKRGYEIPGCGHTAQLDWKVEKSGTRDGYCFVYSTMGGPETEHIHYEKFDILLDGHSVHYQVMRMRNDRGEDFDFGGAWHNTTGQPFIEKGCRISASADRYHTPVVSHDPDQREMLALNREFSSLKDAPTADGGSTDISVVPGMIGFTDFLTGRIPQTADLGWMSVVNPNQQSLYLTFFDGPASVAEGEFTFYFNHLWLQYGGRNYKPWASYDGGVDRVFAVGVESAISAWGYGLDYSDEHPVLMGNPTKLTLKAGETKTLYHGTLIGPVGSSALDEGIDSLERTDDSLVAMGKATTTFAADARFTRLRQIVAELDQKA</sequence>
<dbReference type="KEGG" id="soa:G3M56_005440"/>
<dbReference type="EMBL" id="CP066776">
    <property type="protein sequence ID" value="QQL46024.1"/>
    <property type="molecule type" value="Genomic_DNA"/>
</dbReference>
<organism evidence="1 2">
    <name type="scientific">Sulfuriroseicoccus oceanibius</name>
    <dbReference type="NCBI Taxonomy" id="2707525"/>
    <lineage>
        <taxon>Bacteria</taxon>
        <taxon>Pseudomonadati</taxon>
        <taxon>Verrucomicrobiota</taxon>
        <taxon>Verrucomicrobiia</taxon>
        <taxon>Verrucomicrobiales</taxon>
        <taxon>Verrucomicrobiaceae</taxon>
        <taxon>Sulfuriroseicoccus</taxon>
    </lineage>
</organism>
<accession>A0A6B3L7T2</accession>
<gene>
    <name evidence="1" type="ORF">G3M56_005440</name>
</gene>
<proteinExistence type="predicted"/>
<dbReference type="RefSeq" id="WP_164365724.1">
    <property type="nucleotide sequence ID" value="NZ_CP066776.1"/>
</dbReference>
<evidence type="ECO:0000313" key="1">
    <source>
        <dbReference type="EMBL" id="QQL46024.1"/>
    </source>
</evidence>